<dbReference type="EMBL" id="AGNL01016749">
    <property type="protein sequence ID" value="EJK64869.1"/>
    <property type="molecule type" value="Genomic_DNA"/>
</dbReference>
<proteinExistence type="predicted"/>
<feature type="compositionally biased region" description="Pro residues" evidence="1">
    <location>
        <begin position="90"/>
        <end position="103"/>
    </location>
</feature>
<name>K0SIS2_THAOC</name>
<feature type="non-terminal residue" evidence="2">
    <location>
        <position position="1"/>
    </location>
</feature>
<keyword evidence="3" id="KW-1185">Reference proteome</keyword>
<evidence type="ECO:0000313" key="2">
    <source>
        <dbReference type="EMBL" id="EJK64869.1"/>
    </source>
</evidence>
<accession>K0SIS2</accession>
<evidence type="ECO:0000256" key="1">
    <source>
        <dbReference type="SAM" id="MobiDB-lite"/>
    </source>
</evidence>
<evidence type="ECO:0000313" key="3">
    <source>
        <dbReference type="Proteomes" id="UP000266841"/>
    </source>
</evidence>
<dbReference type="Proteomes" id="UP000266841">
    <property type="component" value="Unassembled WGS sequence"/>
</dbReference>
<gene>
    <name evidence="2" type="ORF">THAOC_14348</name>
</gene>
<dbReference type="AlphaFoldDB" id="K0SIS2"/>
<reference evidence="2 3" key="1">
    <citation type="journal article" date="2012" name="Genome Biol.">
        <title>Genome and low-iron response of an oceanic diatom adapted to chronic iron limitation.</title>
        <authorList>
            <person name="Lommer M."/>
            <person name="Specht M."/>
            <person name="Roy A.S."/>
            <person name="Kraemer L."/>
            <person name="Andreson R."/>
            <person name="Gutowska M.A."/>
            <person name="Wolf J."/>
            <person name="Bergner S.V."/>
            <person name="Schilhabel M.B."/>
            <person name="Klostermeier U.C."/>
            <person name="Beiko R.G."/>
            <person name="Rosenstiel P."/>
            <person name="Hippler M."/>
            <person name="Laroche J."/>
        </authorList>
    </citation>
    <scope>NUCLEOTIDE SEQUENCE [LARGE SCALE GENOMIC DNA]</scope>
    <source>
        <strain evidence="2 3">CCMP1005</strain>
    </source>
</reference>
<comment type="caution">
    <text evidence="2">The sequence shown here is derived from an EMBL/GenBank/DDBJ whole genome shotgun (WGS) entry which is preliminary data.</text>
</comment>
<feature type="compositionally biased region" description="Polar residues" evidence="1">
    <location>
        <begin position="109"/>
        <end position="118"/>
    </location>
</feature>
<sequence length="317" mass="33517">RVIRARIGGGRVLVPDLQQRLGGRRDGGATREALVDHDAASAHRAVDSAHRLAAVGRRTLPRRLRADVRGTIASETRPVSVAELASNWPRPAPPPDGAPPQSPPRLVSSRAQSLTSLATIDEPDAVRPVPYHGSAPPPGAKAQRSSRLHPGLERPSRRNCCLRGSVAVAMGLSSATGALATSAGFVAQASRDDQERTHRHQAGRLGQPLHELGRPQVAVTSRVGSAAVASRVGCAARGARPSSPRGRTPERQLLTPAVGRSTLGLSDARGHAVPRLHLRGSARSRGAPGLHLWRAAAAGRRATWIPPLPIAFPRRFR</sequence>
<organism evidence="2 3">
    <name type="scientific">Thalassiosira oceanica</name>
    <name type="common">Marine diatom</name>
    <dbReference type="NCBI Taxonomy" id="159749"/>
    <lineage>
        <taxon>Eukaryota</taxon>
        <taxon>Sar</taxon>
        <taxon>Stramenopiles</taxon>
        <taxon>Ochrophyta</taxon>
        <taxon>Bacillariophyta</taxon>
        <taxon>Coscinodiscophyceae</taxon>
        <taxon>Thalassiosirophycidae</taxon>
        <taxon>Thalassiosirales</taxon>
        <taxon>Thalassiosiraceae</taxon>
        <taxon>Thalassiosira</taxon>
    </lineage>
</organism>
<protein>
    <submittedName>
        <fullName evidence="2">Uncharacterized protein</fullName>
    </submittedName>
</protein>
<feature type="region of interest" description="Disordered" evidence="1">
    <location>
        <begin position="85"/>
        <end position="157"/>
    </location>
</feature>
<feature type="region of interest" description="Disordered" evidence="1">
    <location>
        <begin position="235"/>
        <end position="268"/>
    </location>
</feature>